<organism evidence="9 10">
    <name type="scientific">Nitrospira tepida</name>
    <dbReference type="NCBI Taxonomy" id="2973512"/>
    <lineage>
        <taxon>Bacteria</taxon>
        <taxon>Pseudomonadati</taxon>
        <taxon>Nitrospirota</taxon>
        <taxon>Nitrospiria</taxon>
        <taxon>Nitrospirales</taxon>
        <taxon>Nitrospiraceae</taxon>
        <taxon>Nitrospira</taxon>
    </lineage>
</organism>
<dbReference type="SUPFAM" id="SSF117892">
    <property type="entry name" value="Band 7/SPFH domain"/>
    <property type="match status" value="1"/>
</dbReference>
<name>A0AA86N2R1_9BACT</name>
<evidence type="ECO:0000256" key="3">
    <source>
        <dbReference type="ARBA" id="ARBA00022692"/>
    </source>
</evidence>
<dbReference type="AlphaFoldDB" id="A0AA86N2R1"/>
<gene>
    <name evidence="9" type="ORF">DNFV4_03862</name>
</gene>
<dbReference type="Proteomes" id="UP001179121">
    <property type="component" value="Chromosome"/>
</dbReference>
<accession>A0AA86N2R1</accession>
<keyword evidence="5 6" id="KW-0472">Membrane</keyword>
<feature type="region of interest" description="Disordered" evidence="7">
    <location>
        <begin position="328"/>
        <end position="349"/>
    </location>
</feature>
<feature type="domain" description="Band 7" evidence="8">
    <location>
        <begin position="51"/>
        <end position="226"/>
    </location>
</feature>
<keyword evidence="10" id="KW-1185">Reference proteome</keyword>
<reference evidence="9" key="1">
    <citation type="submission" date="2022-10" db="EMBL/GenBank/DDBJ databases">
        <authorList>
            <person name="Koch H."/>
        </authorList>
    </citation>
    <scope>NUCLEOTIDE SEQUENCE</scope>
    <source>
        <strain evidence="9">DNF</strain>
    </source>
</reference>
<evidence type="ECO:0000256" key="6">
    <source>
        <dbReference type="RuleBase" id="RU364113"/>
    </source>
</evidence>
<dbReference type="EMBL" id="OX365700">
    <property type="protein sequence ID" value="CAI4033426.1"/>
    <property type="molecule type" value="Genomic_DNA"/>
</dbReference>
<dbReference type="NCBIfam" id="TIGR01933">
    <property type="entry name" value="hflK"/>
    <property type="match status" value="1"/>
</dbReference>
<evidence type="ECO:0000256" key="7">
    <source>
        <dbReference type="SAM" id="MobiDB-lite"/>
    </source>
</evidence>
<dbReference type="InterPro" id="IPR001107">
    <property type="entry name" value="Band_7"/>
</dbReference>
<comment type="subunit">
    <text evidence="6">HflC and HflK may interact to form a multimeric complex.</text>
</comment>
<dbReference type="PANTHER" id="PTHR43327">
    <property type="entry name" value="STOMATIN-LIKE PROTEIN 2, MITOCHONDRIAL"/>
    <property type="match status" value="1"/>
</dbReference>
<comment type="function">
    <text evidence="6">HflC and HflK could encode or regulate a protease.</text>
</comment>
<dbReference type="GO" id="GO:0016020">
    <property type="term" value="C:membrane"/>
    <property type="evidence" value="ECO:0007669"/>
    <property type="project" value="UniProtKB-SubCell"/>
</dbReference>
<evidence type="ECO:0000256" key="4">
    <source>
        <dbReference type="ARBA" id="ARBA00022989"/>
    </source>
</evidence>
<comment type="subcellular location">
    <subcellularLocation>
        <location evidence="1">Membrane</location>
        <topology evidence="1">Single-pass membrane protein</topology>
    </subcellularLocation>
</comment>
<protein>
    <recommendedName>
        <fullName evidence="6">Protein HflK</fullName>
    </recommendedName>
</protein>
<evidence type="ECO:0000313" key="10">
    <source>
        <dbReference type="Proteomes" id="UP001179121"/>
    </source>
</evidence>
<dbReference type="KEGG" id="nti:DNFV4_03862"/>
<proteinExistence type="inferred from homology"/>
<keyword evidence="4 6" id="KW-1133">Transmembrane helix</keyword>
<dbReference type="Gene3D" id="3.30.479.30">
    <property type="entry name" value="Band 7 domain"/>
    <property type="match status" value="1"/>
</dbReference>
<dbReference type="PANTHER" id="PTHR43327:SF2">
    <property type="entry name" value="MODULATOR OF FTSH PROTEASE HFLK"/>
    <property type="match status" value="1"/>
</dbReference>
<comment type="similarity">
    <text evidence="2 6">Belongs to the band 7/mec-2 family. HflK subfamily.</text>
</comment>
<dbReference type="InterPro" id="IPR010201">
    <property type="entry name" value="HflK"/>
</dbReference>
<dbReference type="Pfam" id="PF01145">
    <property type="entry name" value="Band_7"/>
    <property type="match status" value="1"/>
</dbReference>
<dbReference type="SMART" id="SM00244">
    <property type="entry name" value="PHB"/>
    <property type="match status" value="1"/>
</dbReference>
<sequence length="349" mass="38654">MVWNPKDPWSRNDPGVDEALRKASAQLREMMPRRGARSIVLVILAIVLAFQSAFIVAPDEEGVVKRFGDVVRTVGPGPHLKLPFIESVLHPKVAKLHRLEVGFRKDARGQSVMIPREALMLTGDENIIAVEFIVQYKIKNARHYLFEVDDVEDTVAEAAEASMREVIGKTKIDDALTTGKAQIQQGTQDLLQSILDRYNAGVHIAAVQLQDVDPPEAVVAAFKDVASAKEDRERLINQAQGYRNDIIPRAKGQAAQVVNEAKGQAQARVARAEGEAARFVKTLKEYQQAKDVIAKRIYIETMEQVLSGVEKIILDSKTGDRVLPYLPLDRLQKRPRQTGSESGAERGGP</sequence>
<dbReference type="InterPro" id="IPR050710">
    <property type="entry name" value="Band7/mec-2_domain"/>
</dbReference>
<evidence type="ECO:0000256" key="1">
    <source>
        <dbReference type="ARBA" id="ARBA00004167"/>
    </source>
</evidence>
<evidence type="ECO:0000313" key="9">
    <source>
        <dbReference type="EMBL" id="CAI4033426.1"/>
    </source>
</evidence>
<dbReference type="InterPro" id="IPR036013">
    <property type="entry name" value="Band_7/SPFH_dom_sf"/>
</dbReference>
<dbReference type="CDD" id="cd03404">
    <property type="entry name" value="SPFH_HflK"/>
    <property type="match status" value="1"/>
</dbReference>
<evidence type="ECO:0000256" key="5">
    <source>
        <dbReference type="ARBA" id="ARBA00023136"/>
    </source>
</evidence>
<keyword evidence="3 6" id="KW-0812">Transmembrane</keyword>
<feature type="transmembrane region" description="Helical" evidence="6">
    <location>
        <begin position="38"/>
        <end position="57"/>
    </location>
</feature>
<evidence type="ECO:0000259" key="8">
    <source>
        <dbReference type="SMART" id="SM00244"/>
    </source>
</evidence>
<evidence type="ECO:0000256" key="2">
    <source>
        <dbReference type="ARBA" id="ARBA00006971"/>
    </source>
</evidence>